<dbReference type="Pfam" id="PF09670">
    <property type="entry name" value="Cas_Cas02710"/>
    <property type="match status" value="1"/>
</dbReference>
<accession>A0A2A6RNN6</accession>
<dbReference type="InterPro" id="IPR014082">
    <property type="entry name" value="CRISPR-assoc_prot_Cas02710"/>
</dbReference>
<protein>
    <submittedName>
        <fullName evidence="2">TIGR02710 family CRISPR-associated protein</fullName>
    </submittedName>
</protein>
<gene>
    <name evidence="2" type="ORF">CJ255_02530</name>
</gene>
<dbReference type="NCBIfam" id="TIGR02710">
    <property type="entry name" value="TIGR02710 family CRISPR-associated CARF protein"/>
    <property type="match status" value="1"/>
</dbReference>
<dbReference type="Proteomes" id="UP000220527">
    <property type="component" value="Unassembled WGS sequence"/>
</dbReference>
<name>A0A2A6RNN6_9CHLR</name>
<feature type="domain" description="Csm6 6H" evidence="1">
    <location>
        <begin position="163"/>
        <end position="248"/>
    </location>
</feature>
<organism evidence="2 3">
    <name type="scientific">Candidatus Viridilinea mediisalina</name>
    <dbReference type="NCBI Taxonomy" id="2024553"/>
    <lineage>
        <taxon>Bacteria</taxon>
        <taxon>Bacillati</taxon>
        <taxon>Chloroflexota</taxon>
        <taxon>Chloroflexia</taxon>
        <taxon>Chloroflexales</taxon>
        <taxon>Chloroflexineae</taxon>
        <taxon>Oscillochloridaceae</taxon>
        <taxon>Candidatus Viridilinea</taxon>
    </lineage>
</organism>
<reference evidence="3" key="1">
    <citation type="submission" date="2017-08" db="EMBL/GenBank/DDBJ databases">
        <authorList>
            <person name="Grouzdev D.S."/>
            <person name="Gaisin V.A."/>
            <person name="Rysina M.S."/>
            <person name="Gorlenko V.M."/>
        </authorList>
    </citation>
    <scope>NUCLEOTIDE SEQUENCE [LARGE SCALE GENOMIC DNA]</scope>
    <source>
        <strain evidence="3">Kir15-3F</strain>
    </source>
</reference>
<sequence length="443" mass="49219">MDFQEELRRFREKVGSQQVAGLIIPGSLQATTAALLIGALQPARVAFLLTPDTRGMSQKVAQLLATDATHWEQPPDDHSNILQMYGSLRKIIDAWSDLPREQIAVDVTGGTKLMSVGLAKAAYVLKITTLYIESEFAPDANGRNVPQPGTQGLVLPSDPYVVFGDLEEAEARRLYDAHDYDGAHRVFTELVGRVPLRHDYKLCAAMAHAYALWDAFNLAAAEAELHSIQQHPALNQAQQQCLAEQIDLITTVRPLVELPKHRSNMQQFATAQVRLLADPRVAGALLATLYSNALRRADQDRRDTAALLLYRCLELMSQQRLATHGVCTEWARDPMRRLTGQFPDLADLLRNPKAGWSKITLGQGYDILRVIGDAFGTRCDLSRIQQGAENRNQSLLAHGFAFISSGDYDDFKAVVDEVIAHWCAVQQVDWQASLQRATFMPLP</sequence>
<dbReference type="Pfam" id="PF22205">
    <property type="entry name" value="Csm6_6H"/>
    <property type="match status" value="1"/>
</dbReference>
<evidence type="ECO:0000313" key="2">
    <source>
        <dbReference type="EMBL" id="PDW04672.1"/>
    </source>
</evidence>
<dbReference type="OrthoDB" id="9770049at2"/>
<dbReference type="EMBL" id="NQWI01000006">
    <property type="protein sequence ID" value="PDW04672.1"/>
    <property type="molecule type" value="Genomic_DNA"/>
</dbReference>
<evidence type="ECO:0000259" key="1">
    <source>
        <dbReference type="Pfam" id="PF22205"/>
    </source>
</evidence>
<dbReference type="InterPro" id="IPR054008">
    <property type="entry name" value="Csm6_6H"/>
</dbReference>
<dbReference type="AlphaFoldDB" id="A0A2A6RNN6"/>
<comment type="caution">
    <text evidence="2">The sequence shown here is derived from an EMBL/GenBank/DDBJ whole genome shotgun (WGS) entry which is preliminary data.</text>
</comment>
<dbReference type="Gene3D" id="3.40.50.10770">
    <property type="entry name" value="Hypothetical protein VC1899 like domain (Restriction endonuclease-like)"/>
    <property type="match status" value="1"/>
</dbReference>
<proteinExistence type="predicted"/>
<dbReference type="RefSeq" id="WP_097642528.1">
    <property type="nucleotide sequence ID" value="NZ_NQWI01000006.1"/>
</dbReference>
<keyword evidence="3" id="KW-1185">Reference proteome</keyword>
<evidence type="ECO:0000313" key="3">
    <source>
        <dbReference type="Proteomes" id="UP000220527"/>
    </source>
</evidence>